<evidence type="ECO:0000313" key="2">
    <source>
        <dbReference type="EMBL" id="KAK0645389.1"/>
    </source>
</evidence>
<organism evidence="2 3">
    <name type="scientific">Cercophora newfieldiana</name>
    <dbReference type="NCBI Taxonomy" id="92897"/>
    <lineage>
        <taxon>Eukaryota</taxon>
        <taxon>Fungi</taxon>
        <taxon>Dikarya</taxon>
        <taxon>Ascomycota</taxon>
        <taxon>Pezizomycotina</taxon>
        <taxon>Sordariomycetes</taxon>
        <taxon>Sordariomycetidae</taxon>
        <taxon>Sordariales</taxon>
        <taxon>Lasiosphaeriaceae</taxon>
        <taxon>Cercophora</taxon>
    </lineage>
</organism>
<reference evidence="2" key="1">
    <citation type="submission" date="2023-06" db="EMBL/GenBank/DDBJ databases">
        <title>Genome-scale phylogeny and comparative genomics of the fungal order Sordariales.</title>
        <authorList>
            <consortium name="Lawrence Berkeley National Laboratory"/>
            <person name="Hensen N."/>
            <person name="Bonometti L."/>
            <person name="Westerberg I."/>
            <person name="Brannstrom I.O."/>
            <person name="Guillou S."/>
            <person name="Cros-Aarteil S."/>
            <person name="Calhoun S."/>
            <person name="Haridas S."/>
            <person name="Kuo A."/>
            <person name="Mondo S."/>
            <person name="Pangilinan J."/>
            <person name="Riley R."/>
            <person name="Labutti K."/>
            <person name="Andreopoulos B."/>
            <person name="Lipzen A."/>
            <person name="Chen C."/>
            <person name="Yanf M."/>
            <person name="Daum C."/>
            <person name="Ng V."/>
            <person name="Clum A."/>
            <person name="Steindorff A."/>
            <person name="Ohm R."/>
            <person name="Martin F."/>
            <person name="Silar P."/>
            <person name="Natvig D."/>
            <person name="Lalanne C."/>
            <person name="Gautier V."/>
            <person name="Ament-Velasquez S.L."/>
            <person name="Kruys A."/>
            <person name="Hutchinson M.I."/>
            <person name="Powell A.J."/>
            <person name="Barry K."/>
            <person name="Miller A.N."/>
            <person name="Grigoriev I.V."/>
            <person name="Debuchy R."/>
            <person name="Gladieux P."/>
            <person name="Thoren M.H."/>
            <person name="Johannesson H."/>
        </authorList>
    </citation>
    <scope>NUCLEOTIDE SEQUENCE</scope>
    <source>
        <strain evidence="2">SMH2532-1</strain>
    </source>
</reference>
<dbReference type="Pfam" id="PF00856">
    <property type="entry name" value="SET"/>
    <property type="match status" value="1"/>
</dbReference>
<dbReference type="PANTHER" id="PTHR47332:SF6">
    <property type="entry name" value="SET DOMAIN-CONTAINING PROTEIN"/>
    <property type="match status" value="1"/>
</dbReference>
<dbReference type="AlphaFoldDB" id="A0AA39Y3K5"/>
<dbReference type="EMBL" id="JAULSV010000004">
    <property type="protein sequence ID" value="KAK0645389.1"/>
    <property type="molecule type" value="Genomic_DNA"/>
</dbReference>
<dbReference type="PANTHER" id="PTHR47332">
    <property type="entry name" value="SET DOMAIN-CONTAINING PROTEIN 5"/>
    <property type="match status" value="1"/>
</dbReference>
<proteinExistence type="predicted"/>
<dbReference type="Gene3D" id="2.170.270.10">
    <property type="entry name" value="SET domain"/>
    <property type="match status" value="1"/>
</dbReference>
<dbReference type="InterPro" id="IPR001214">
    <property type="entry name" value="SET_dom"/>
</dbReference>
<dbReference type="InterPro" id="IPR053185">
    <property type="entry name" value="SET_domain_protein"/>
</dbReference>
<dbReference type="CDD" id="cd20071">
    <property type="entry name" value="SET_SMYD"/>
    <property type="match status" value="1"/>
</dbReference>
<feature type="domain" description="SET" evidence="1">
    <location>
        <begin position="5"/>
        <end position="119"/>
    </location>
</feature>
<dbReference type="Proteomes" id="UP001174936">
    <property type="component" value="Unassembled WGS sequence"/>
</dbReference>
<name>A0AA39Y3K5_9PEZI</name>
<gene>
    <name evidence="2" type="ORF">B0T16DRAFT_328528</name>
</gene>
<comment type="caution">
    <text evidence="2">The sequence shown here is derived from an EMBL/GenBank/DDBJ whole genome shotgun (WGS) entry which is preliminary data.</text>
</comment>
<dbReference type="PROSITE" id="PS50280">
    <property type="entry name" value="SET"/>
    <property type="match status" value="1"/>
</dbReference>
<dbReference type="InterPro" id="IPR046341">
    <property type="entry name" value="SET_dom_sf"/>
</dbReference>
<keyword evidence="3" id="KW-1185">Reference proteome</keyword>
<sequence length="266" mass="30603">MLDYPAVLVQMDFLAGNKAHHRRRLMKRAIEQLPKETKERVWKLQRGKGEHEVDKILGVNTQTVGVGDGLAIALFLEVARINHSCRPNAYYRFHASHLTMEIVSHSTIEAGDEITLNYAPLGMTYPQRTRFLKENWDIECTCSLCLSEEHDIKDSETARRQMEELRDTMLDARTNKFYNDAITIAKDWWYFCGLEGLLPLEMEYHDILADLYALKGDLENAIRYARMALDGWVRLGSVDSGQLENSRAVLMRLWAEQEAKIARLGA</sequence>
<evidence type="ECO:0000259" key="1">
    <source>
        <dbReference type="PROSITE" id="PS50280"/>
    </source>
</evidence>
<protein>
    <recommendedName>
        <fullName evidence="1">SET domain-containing protein</fullName>
    </recommendedName>
</protein>
<dbReference type="SUPFAM" id="SSF82199">
    <property type="entry name" value="SET domain"/>
    <property type="match status" value="1"/>
</dbReference>
<accession>A0AA39Y3K5</accession>
<evidence type="ECO:0000313" key="3">
    <source>
        <dbReference type="Proteomes" id="UP001174936"/>
    </source>
</evidence>